<dbReference type="EMBL" id="BSSD01000001">
    <property type="protein sequence ID" value="GLW89337.1"/>
    <property type="molecule type" value="Genomic_DNA"/>
</dbReference>
<comment type="caution">
    <text evidence="2">The sequence shown here is derived from an EMBL/GenBank/DDBJ whole genome shotgun (WGS) entry which is preliminary data.</text>
</comment>
<organism evidence="2 3">
    <name type="scientific">Actinokineospora globicatena</name>
    <dbReference type="NCBI Taxonomy" id="103729"/>
    <lineage>
        <taxon>Bacteria</taxon>
        <taxon>Bacillati</taxon>
        <taxon>Actinomycetota</taxon>
        <taxon>Actinomycetes</taxon>
        <taxon>Pseudonocardiales</taxon>
        <taxon>Pseudonocardiaceae</taxon>
        <taxon>Actinokineospora</taxon>
    </lineage>
</organism>
<evidence type="ECO:0000313" key="3">
    <source>
        <dbReference type="Proteomes" id="UP001165042"/>
    </source>
</evidence>
<evidence type="ECO:0000313" key="2">
    <source>
        <dbReference type="EMBL" id="GLW89337.1"/>
    </source>
</evidence>
<dbReference type="RefSeq" id="WP_285606586.1">
    <property type="nucleotide sequence ID" value="NZ_BSSD01000001.1"/>
</dbReference>
<proteinExistence type="predicted"/>
<name>A0A9W6QH91_9PSEU</name>
<reference evidence="2" key="1">
    <citation type="submission" date="2023-02" db="EMBL/GenBank/DDBJ databases">
        <title>Actinokineospora globicatena NBRC 15670.</title>
        <authorList>
            <person name="Ichikawa N."/>
            <person name="Sato H."/>
            <person name="Tonouchi N."/>
        </authorList>
    </citation>
    <scope>NUCLEOTIDE SEQUENCE</scope>
    <source>
        <strain evidence="2">NBRC 15670</strain>
    </source>
</reference>
<dbReference type="Proteomes" id="UP001165042">
    <property type="component" value="Unassembled WGS sequence"/>
</dbReference>
<evidence type="ECO:0000256" key="1">
    <source>
        <dbReference type="SAM" id="MobiDB-lite"/>
    </source>
</evidence>
<keyword evidence="3" id="KW-1185">Reference proteome</keyword>
<feature type="region of interest" description="Disordered" evidence="1">
    <location>
        <begin position="449"/>
        <end position="472"/>
    </location>
</feature>
<sequence length="569" mass="58969">MTVPPVMPGVVPAVLDALPPRLRKRIDAAVERVGEWRVDVAGDAARVDIDADTVLTWTLHSGVLVSAEDLVCSCLLAPKCLHRGIAVAAASVSDQEIETQAEVVAPEAVPDQVAPVQVVATEVGERRGEREAVDALWSACAEILRFGVTGSGAVVRSELLRAVHGAKLVGLHRAAAGGVRIATGLAAAKAGASSFDRETLADDLAEVMLVCHDLRSGFGDPAALRGVARREYQPIGALRLYGLCTEAVITSSGYAGVVTHLLDADRTLWTVPSIYPGGAERIPIAADGPVAMGETGLTHRKLGRAGLVLSGATAAADRRLGAGKAVRAVAAAGAGWADDPLSALWDEPLADQLTRAFHTEQDLLFLAGAVSGATQTALRLTLETGDIDLLGATDAARDNLRLLGERPGMPLRVVARLVPDRPTTAIALAAAGELAVNGHVDLTLDRLQRSHLPPGQPSSTLPAPHADPPPSGLLATVVERVVLGGRPVAALPSTTRDAATLARAGLTATAALLDTLTTTARDRARDPFGRVIPDTTDAFPTAWLTAAVHAKEFARAGVRLSWLPPGGAT</sequence>
<gene>
    <name evidence="2" type="ORF">Aglo03_01530</name>
</gene>
<protein>
    <recommendedName>
        <fullName evidence="4">SWIM-type domain-containing protein</fullName>
    </recommendedName>
</protein>
<evidence type="ECO:0008006" key="4">
    <source>
        <dbReference type="Google" id="ProtNLM"/>
    </source>
</evidence>
<dbReference type="AlphaFoldDB" id="A0A9W6QH91"/>
<accession>A0A9W6QH91</accession>